<dbReference type="Proteomes" id="UP000050511">
    <property type="component" value="Unassembled WGS sequence"/>
</dbReference>
<protein>
    <submittedName>
        <fullName evidence="1">Uncharacterized protein</fullName>
    </submittedName>
</protein>
<sequence length="65" mass="7433">MFRSKQSPIDSFLSSLDYWQELNLLTVLIKSQHPELSLSEAKREAVLADDDELRSELDEALNSPI</sequence>
<comment type="caution">
    <text evidence="1">The sequence shown here is derived from an EMBL/GenBank/DDBJ whole genome shotgun (WGS) entry which is preliminary data.</text>
</comment>
<gene>
    <name evidence="1" type="ORF">WJL_0926</name>
</gene>
<dbReference type="EMBL" id="LKLZ01000003">
    <property type="protein sequence ID" value="KPN43853.1"/>
    <property type="molecule type" value="Genomic_DNA"/>
</dbReference>
<reference evidence="1 2" key="1">
    <citation type="submission" date="2015-10" db="EMBL/GenBank/DDBJ databases">
        <title>Resequencing of Lactobacillus plantarum WJL strain genome.</title>
        <authorList>
            <person name="Martino M.E."/>
        </authorList>
    </citation>
    <scope>NUCLEOTIDE SEQUENCE [LARGE SCALE GENOMIC DNA]</scope>
    <source>
        <strain evidence="1 2">WJL</strain>
    </source>
</reference>
<evidence type="ECO:0000313" key="1">
    <source>
        <dbReference type="EMBL" id="KPN43853.1"/>
    </source>
</evidence>
<evidence type="ECO:0000313" key="2">
    <source>
        <dbReference type="Proteomes" id="UP000050511"/>
    </source>
</evidence>
<dbReference type="AlphaFoldDB" id="A0A837P4D3"/>
<proteinExistence type="predicted"/>
<name>A0A837P4D3_LACPN</name>
<dbReference type="RefSeq" id="WP_022638156.1">
    <property type="nucleotide sequence ID" value="NZ_AUTE01000010.1"/>
</dbReference>
<accession>A0A837P4D3</accession>
<dbReference type="GeneID" id="89669762"/>
<organism evidence="1 2">
    <name type="scientific">Lactiplantibacillus plantarum WJL</name>
    <dbReference type="NCBI Taxonomy" id="1350466"/>
    <lineage>
        <taxon>Bacteria</taxon>
        <taxon>Bacillati</taxon>
        <taxon>Bacillota</taxon>
        <taxon>Bacilli</taxon>
        <taxon>Lactobacillales</taxon>
        <taxon>Lactobacillaceae</taxon>
        <taxon>Lactiplantibacillus</taxon>
    </lineage>
</organism>